<dbReference type="GO" id="GO:0008017">
    <property type="term" value="F:microtubule binding"/>
    <property type="evidence" value="ECO:0007669"/>
    <property type="project" value="InterPro"/>
</dbReference>
<feature type="region of interest" description="Disordered" evidence="7">
    <location>
        <begin position="314"/>
        <end position="470"/>
    </location>
</feature>
<feature type="region of interest" description="Disordered" evidence="7">
    <location>
        <begin position="216"/>
        <end position="242"/>
    </location>
</feature>
<evidence type="ECO:0000256" key="3">
    <source>
        <dbReference type="ARBA" id="ARBA00022490"/>
    </source>
</evidence>
<feature type="compositionally biased region" description="Basic and acidic residues" evidence="7">
    <location>
        <begin position="410"/>
        <end position="427"/>
    </location>
</feature>
<dbReference type="AlphaFoldDB" id="A0A9Q0GU34"/>
<protein>
    <recommendedName>
        <fullName evidence="8">TPX2 C-terminal domain-containing protein</fullName>
    </recommendedName>
</protein>
<accession>A0A9Q0GU34</accession>
<dbReference type="PANTHER" id="PTHR31358:SF29">
    <property type="entry name" value="PROTEIN WVD2-LIKE 5-RELATED"/>
    <property type="match status" value="1"/>
</dbReference>
<sequence length="470" mass="51338">MFRRSVQHAMDGDNRIVSKIETFRENGILGILPSPDEEGSISEKVNGTKMVGPDGSTEVVAQFEESVNLYSSTEEAEDWTIVHEQSNGLAISKDLREEDQDLTNHNKLKSQRNSKSEKPSSPKCVVASLVQKNKDGKHLEVASTVQNASLFSTSNAKIALPTNEGSFNERQAAEGNASVDSRKLTKSAQTSMESRRPVLASFGTNASLAEGLKEQGKHLKPLKQGPATKVEGNPNSASSSPTAKLLRVGTLPNYGFNFKCGERAEKRKEFYSKLEEKIQAKEIERNTLQAKSKETQEAEIKMLRKSLTFRAKPMPTFYQDPAPPKVALKKIPPTRAKSPKLGRHKNSSAADTEGISRGSCRSGRLSLDEKVSQNGLMKGSSHSQTKKLPRRSLPKLPSEKSSLANAPDDAISHTQHEDHNLGKEADLTARSGQADSSLDGGSMAQEHAEPTLEQESMSKPHVTEDSVEQL</sequence>
<keyword evidence="5" id="KW-0206">Cytoskeleton</keyword>
<comment type="subcellular location">
    <subcellularLocation>
        <location evidence="1">Cytoplasm</location>
        <location evidence="1">Cytoskeleton</location>
    </subcellularLocation>
</comment>
<feature type="compositionally biased region" description="Basic and acidic residues" evidence="7">
    <location>
        <begin position="446"/>
        <end position="464"/>
    </location>
</feature>
<keyword evidence="10" id="KW-1185">Reference proteome</keyword>
<feature type="region of interest" description="Disordered" evidence="7">
    <location>
        <begin position="163"/>
        <end position="198"/>
    </location>
</feature>
<feature type="region of interest" description="Disordered" evidence="7">
    <location>
        <begin position="34"/>
        <end position="54"/>
    </location>
</feature>
<feature type="compositionally biased region" description="Polar residues" evidence="7">
    <location>
        <begin position="372"/>
        <end position="383"/>
    </location>
</feature>
<keyword evidence="3" id="KW-0963">Cytoplasm</keyword>
<evidence type="ECO:0000256" key="4">
    <source>
        <dbReference type="ARBA" id="ARBA00022701"/>
    </source>
</evidence>
<proteinExistence type="inferred from homology"/>
<evidence type="ECO:0000256" key="1">
    <source>
        <dbReference type="ARBA" id="ARBA00004245"/>
    </source>
</evidence>
<comment type="similarity">
    <text evidence="2">Belongs to the TPX2 family.</text>
</comment>
<feature type="compositionally biased region" description="Low complexity" evidence="7">
    <location>
        <begin position="355"/>
        <end position="364"/>
    </location>
</feature>
<feature type="domain" description="TPX2 C-terminal" evidence="8">
    <location>
        <begin position="256"/>
        <end position="331"/>
    </location>
</feature>
<evidence type="ECO:0000313" key="9">
    <source>
        <dbReference type="EMBL" id="KAJ4951744.1"/>
    </source>
</evidence>
<keyword evidence="6" id="KW-0175">Coiled coil</keyword>
<feature type="compositionally biased region" description="Basic residues" evidence="7">
    <location>
        <begin position="337"/>
        <end position="346"/>
    </location>
</feature>
<evidence type="ECO:0000256" key="2">
    <source>
        <dbReference type="ARBA" id="ARBA00005885"/>
    </source>
</evidence>
<dbReference type="Proteomes" id="UP001141806">
    <property type="component" value="Unassembled WGS sequence"/>
</dbReference>
<feature type="compositionally biased region" description="Low complexity" evidence="7">
    <location>
        <begin position="394"/>
        <end position="403"/>
    </location>
</feature>
<dbReference type="Pfam" id="PF06886">
    <property type="entry name" value="TPX2"/>
    <property type="match status" value="1"/>
</dbReference>
<evidence type="ECO:0000256" key="7">
    <source>
        <dbReference type="SAM" id="MobiDB-lite"/>
    </source>
</evidence>
<evidence type="ECO:0000259" key="8">
    <source>
        <dbReference type="Pfam" id="PF06886"/>
    </source>
</evidence>
<dbReference type="OrthoDB" id="1939285at2759"/>
<dbReference type="InterPro" id="IPR027329">
    <property type="entry name" value="TPX2_C"/>
</dbReference>
<name>A0A9Q0GU34_9MAGN</name>
<dbReference type="InterPro" id="IPR044833">
    <property type="entry name" value="WDL5/6"/>
</dbReference>
<reference evidence="9" key="1">
    <citation type="journal article" date="2023" name="Plant J.">
        <title>The genome of the king protea, Protea cynaroides.</title>
        <authorList>
            <person name="Chang J."/>
            <person name="Duong T.A."/>
            <person name="Schoeman C."/>
            <person name="Ma X."/>
            <person name="Roodt D."/>
            <person name="Barker N."/>
            <person name="Li Z."/>
            <person name="Van de Peer Y."/>
            <person name="Mizrachi E."/>
        </authorList>
    </citation>
    <scope>NUCLEOTIDE SEQUENCE</scope>
    <source>
        <tissue evidence="9">Young leaves</tissue>
    </source>
</reference>
<evidence type="ECO:0000313" key="10">
    <source>
        <dbReference type="Proteomes" id="UP001141806"/>
    </source>
</evidence>
<dbReference type="EMBL" id="JAMYWD010000012">
    <property type="protein sequence ID" value="KAJ4951744.1"/>
    <property type="molecule type" value="Genomic_DNA"/>
</dbReference>
<dbReference type="PANTHER" id="PTHR31358">
    <property type="entry name" value="PROTEIN WVD2-LIKE 4"/>
    <property type="match status" value="1"/>
</dbReference>
<gene>
    <name evidence="9" type="ORF">NE237_028576</name>
</gene>
<organism evidence="9 10">
    <name type="scientific">Protea cynaroides</name>
    <dbReference type="NCBI Taxonomy" id="273540"/>
    <lineage>
        <taxon>Eukaryota</taxon>
        <taxon>Viridiplantae</taxon>
        <taxon>Streptophyta</taxon>
        <taxon>Embryophyta</taxon>
        <taxon>Tracheophyta</taxon>
        <taxon>Spermatophyta</taxon>
        <taxon>Magnoliopsida</taxon>
        <taxon>Proteales</taxon>
        <taxon>Proteaceae</taxon>
        <taxon>Protea</taxon>
    </lineage>
</organism>
<evidence type="ECO:0000256" key="6">
    <source>
        <dbReference type="SAM" id="Coils"/>
    </source>
</evidence>
<feature type="compositionally biased region" description="Basic residues" evidence="7">
    <location>
        <begin position="384"/>
        <end position="393"/>
    </location>
</feature>
<dbReference type="GO" id="GO:0005874">
    <property type="term" value="C:microtubule"/>
    <property type="evidence" value="ECO:0007669"/>
    <property type="project" value="UniProtKB-KW"/>
</dbReference>
<keyword evidence="4" id="KW-0493">Microtubule</keyword>
<evidence type="ECO:0000256" key="5">
    <source>
        <dbReference type="ARBA" id="ARBA00023212"/>
    </source>
</evidence>
<feature type="region of interest" description="Disordered" evidence="7">
    <location>
        <begin position="103"/>
        <end position="123"/>
    </location>
</feature>
<comment type="caution">
    <text evidence="9">The sequence shown here is derived from an EMBL/GenBank/DDBJ whole genome shotgun (WGS) entry which is preliminary data.</text>
</comment>
<feature type="compositionally biased region" description="Polar residues" evidence="7">
    <location>
        <begin position="233"/>
        <end position="242"/>
    </location>
</feature>
<feature type="coiled-coil region" evidence="6">
    <location>
        <begin position="271"/>
        <end position="298"/>
    </location>
</feature>